<keyword evidence="1" id="KW-0472">Membrane</keyword>
<accession>A0A9X0YCJ3</accession>
<keyword evidence="1" id="KW-0812">Transmembrane</keyword>
<name>A0A9X0YCJ3_9PSED</name>
<dbReference type="Proteomes" id="UP001154860">
    <property type="component" value="Unassembled WGS sequence"/>
</dbReference>
<reference evidence="2 3" key="1">
    <citation type="journal article" date="2021" name="Int. J. Syst. Evol. Microbiol.">
        <title>Pseudomonas lactucae sp. nov., a pathogen causing bacterial rot of lettuce in Japan.</title>
        <authorList>
            <person name="Sawada H."/>
            <person name="Fujikawa T."/>
            <person name="Satou M."/>
        </authorList>
    </citation>
    <scope>NUCLEOTIDE SEQUENCE [LARGE SCALE GENOMIC DNA]</scope>
    <source>
        <strain evidence="2 3">MAFF 301381</strain>
    </source>
</reference>
<organism evidence="2 3">
    <name type="scientific">Pseudomonas lactucae</name>
    <dbReference type="NCBI Taxonomy" id="2813360"/>
    <lineage>
        <taxon>Bacteria</taxon>
        <taxon>Pseudomonadati</taxon>
        <taxon>Pseudomonadota</taxon>
        <taxon>Gammaproteobacteria</taxon>
        <taxon>Pseudomonadales</taxon>
        <taxon>Pseudomonadaceae</taxon>
        <taxon>Pseudomonas</taxon>
    </lineage>
</organism>
<dbReference type="EMBL" id="JAFHKJ010000049">
    <property type="protein sequence ID" value="MBN2976667.1"/>
    <property type="molecule type" value="Genomic_DNA"/>
</dbReference>
<reference evidence="2 3" key="2">
    <citation type="journal article" date="2023" name="Plant Pathol.">
        <title>Dismantling and reorganizing Pseudomonas marginalis sensu#lato.</title>
        <authorList>
            <person name="Sawada H."/>
            <person name="Fujikawa T."/>
            <person name="Satou M."/>
        </authorList>
    </citation>
    <scope>NUCLEOTIDE SEQUENCE [LARGE SCALE GENOMIC DNA]</scope>
    <source>
        <strain evidence="2 3">MAFF 301381</strain>
    </source>
</reference>
<dbReference type="AlphaFoldDB" id="A0A9X0YCJ3"/>
<feature type="transmembrane region" description="Helical" evidence="1">
    <location>
        <begin position="12"/>
        <end position="31"/>
    </location>
</feature>
<evidence type="ECO:0000256" key="1">
    <source>
        <dbReference type="SAM" id="Phobius"/>
    </source>
</evidence>
<dbReference type="RefSeq" id="WP_205490030.1">
    <property type="nucleotide sequence ID" value="NZ_JAFHKI010000055.1"/>
</dbReference>
<gene>
    <name evidence="2" type="ORF">JWR99_12145</name>
</gene>
<evidence type="ECO:0000313" key="3">
    <source>
        <dbReference type="Proteomes" id="UP001154860"/>
    </source>
</evidence>
<keyword evidence="1" id="KW-1133">Transmembrane helix</keyword>
<proteinExistence type="predicted"/>
<keyword evidence="3" id="KW-1185">Reference proteome</keyword>
<evidence type="ECO:0000313" key="2">
    <source>
        <dbReference type="EMBL" id="MBN2976667.1"/>
    </source>
</evidence>
<comment type="caution">
    <text evidence="2">The sequence shown here is derived from an EMBL/GenBank/DDBJ whole genome shotgun (WGS) entry which is preliminary data.</text>
</comment>
<protein>
    <submittedName>
        <fullName evidence="2">Uncharacterized protein</fullName>
    </submittedName>
</protein>
<sequence length="182" mass="20964">MSAFFIEFLPGFFATVCGVILGFPVALYVNFRLAIFQRRHEAGLEKKRRGDVADVIVKSLRYNEKVLGRMFELCKVGEIMRDPDLQLSTWETVGSIFTEVGVEPEVLQILSHHWLRLNNLAVLNREMFDRNVGDRPDFKDEKIMCAMWGNFFEVTSDLQRDSVDIAARLDVYANYKKSGYAL</sequence>